<dbReference type="Proteomes" id="UP001160148">
    <property type="component" value="Unassembled WGS sequence"/>
</dbReference>
<dbReference type="SUPFAM" id="SSF50978">
    <property type="entry name" value="WD40 repeat-like"/>
    <property type="match status" value="1"/>
</dbReference>
<dbReference type="PANTHER" id="PTHR22847">
    <property type="entry name" value="WD40 REPEAT PROTEIN"/>
    <property type="match status" value="1"/>
</dbReference>
<evidence type="ECO:0000256" key="1">
    <source>
        <dbReference type="ARBA" id="ARBA00022574"/>
    </source>
</evidence>
<keyword evidence="2" id="KW-0677">Repeat</keyword>
<dbReference type="GO" id="GO:1990234">
    <property type="term" value="C:transferase complex"/>
    <property type="evidence" value="ECO:0007669"/>
    <property type="project" value="UniProtKB-ARBA"/>
</dbReference>
<organism evidence="5 6">
    <name type="scientific">Macrosiphum euphorbiae</name>
    <name type="common">potato aphid</name>
    <dbReference type="NCBI Taxonomy" id="13131"/>
    <lineage>
        <taxon>Eukaryota</taxon>
        <taxon>Metazoa</taxon>
        <taxon>Ecdysozoa</taxon>
        <taxon>Arthropoda</taxon>
        <taxon>Hexapoda</taxon>
        <taxon>Insecta</taxon>
        <taxon>Pterygota</taxon>
        <taxon>Neoptera</taxon>
        <taxon>Paraneoptera</taxon>
        <taxon>Hemiptera</taxon>
        <taxon>Sternorrhyncha</taxon>
        <taxon>Aphidomorpha</taxon>
        <taxon>Aphidoidea</taxon>
        <taxon>Aphididae</taxon>
        <taxon>Macrosiphini</taxon>
        <taxon>Macrosiphum</taxon>
    </lineage>
</organism>
<keyword evidence="1 3" id="KW-0853">WD repeat</keyword>
<proteinExistence type="predicted"/>
<reference evidence="5 6" key="1">
    <citation type="submission" date="2023-01" db="EMBL/GenBank/DDBJ databases">
        <authorList>
            <person name="Whitehead M."/>
        </authorList>
    </citation>
    <scope>NUCLEOTIDE SEQUENCE [LARGE SCALE GENOMIC DNA]</scope>
</reference>
<keyword evidence="6" id="KW-1185">Reference proteome</keyword>
<evidence type="ECO:0000256" key="2">
    <source>
        <dbReference type="ARBA" id="ARBA00022737"/>
    </source>
</evidence>
<dbReference type="EMBL" id="CARXXK010000002">
    <property type="protein sequence ID" value="CAI6353817.1"/>
    <property type="molecule type" value="Genomic_DNA"/>
</dbReference>
<evidence type="ECO:0000313" key="5">
    <source>
        <dbReference type="EMBL" id="CAI6353817.1"/>
    </source>
</evidence>
<dbReference type="SMART" id="SM00320">
    <property type="entry name" value="WD40"/>
    <property type="match status" value="4"/>
</dbReference>
<accession>A0AAV0WDP5</accession>
<evidence type="ECO:0000313" key="6">
    <source>
        <dbReference type="Proteomes" id="UP001160148"/>
    </source>
</evidence>
<dbReference type="AlphaFoldDB" id="A0AAV0WDP5"/>
<dbReference type="InterPro" id="IPR036322">
    <property type="entry name" value="WD40_repeat_dom_sf"/>
</dbReference>
<protein>
    <recommendedName>
        <fullName evidence="4">DDB1- and CUL4-associated factor 12 beta-propeller domain-containing protein</fullName>
    </recommendedName>
</protein>
<sequence length="462" mass="52973">MAETRYVPPVIDSQPPSVYLSRLERSLQSGIARLEKARNSDDSEFLVLHEDSDGEEERKMLNTPYNLIDYIRNREYGMRKYHSVNTNFSTRHVLTHILFKEHSIPLKTMNKVFCSQWLSKNEIVFGTKCNKLMVYNVKSYKLDQIPSIKGHLDEATNQRSGIRSLKINPSRTLLATGAYNSNEICIYKMSTLNPIVLAEGAHKDLIFDIEWLDEEFFVSGSQDNTIALWQVRDISQENYDCDGDLIQPVTQFLKPTVIRNCKTAQNVRAITFNESLKELITLSLNGYVHVWDVEHFRQKFSRKLSYNQEISCMETKNDSSLYAVGSKLYTLLIDSRTIEIIKKIPAMVLNRGVHKFNYGVRSLSFQDNLITIGTGFGIIMFYDIRAGKYLESSIHSSKKVVLKTSTGYADPDEDLMADYEVQLVNYKPSIYTHCYDYSGTRLFSAGGPFQANMSGIYASLWQ</sequence>
<dbReference type="InterPro" id="IPR015943">
    <property type="entry name" value="WD40/YVTN_repeat-like_dom_sf"/>
</dbReference>
<evidence type="ECO:0000256" key="3">
    <source>
        <dbReference type="PROSITE-ProRule" id="PRU00221"/>
    </source>
</evidence>
<feature type="repeat" description="WD" evidence="3">
    <location>
        <begin position="199"/>
        <end position="239"/>
    </location>
</feature>
<name>A0AAV0WDP5_9HEMI</name>
<comment type="caution">
    <text evidence="5">The sequence shown here is derived from an EMBL/GenBank/DDBJ whole genome shotgun (WGS) entry which is preliminary data.</text>
</comment>
<dbReference type="InterPro" id="IPR056151">
    <property type="entry name" value="Beta-prop_DCAF12"/>
</dbReference>
<gene>
    <name evidence="5" type="ORF">MEUPH1_LOCUS9893</name>
</gene>
<dbReference type="PROSITE" id="PS50082">
    <property type="entry name" value="WD_REPEATS_2"/>
    <property type="match status" value="1"/>
</dbReference>
<feature type="domain" description="DDB1- and CUL4-associated factor 12 beta-propeller" evidence="4">
    <location>
        <begin position="98"/>
        <end position="461"/>
    </location>
</feature>
<dbReference type="InterPro" id="IPR001680">
    <property type="entry name" value="WD40_rpt"/>
</dbReference>
<dbReference type="PANTHER" id="PTHR22847:SF637">
    <property type="entry name" value="WD REPEAT DOMAIN 5B"/>
    <property type="match status" value="1"/>
</dbReference>
<dbReference type="Pfam" id="PF23760">
    <property type="entry name" value="Beta-prop_DCAF12"/>
    <property type="match status" value="1"/>
</dbReference>
<dbReference type="Gene3D" id="2.130.10.10">
    <property type="entry name" value="YVTN repeat-like/Quinoprotein amine dehydrogenase"/>
    <property type="match status" value="2"/>
</dbReference>
<evidence type="ECO:0000259" key="4">
    <source>
        <dbReference type="Pfam" id="PF23760"/>
    </source>
</evidence>